<accession>A0ABZ2H4M0</accession>
<keyword evidence="2" id="KW-1185">Reference proteome</keyword>
<dbReference type="EMBL" id="CP146072">
    <property type="protein sequence ID" value="WWR36761.1"/>
    <property type="molecule type" value="Genomic_DNA"/>
</dbReference>
<protein>
    <recommendedName>
        <fullName evidence="3">Lipoprotein</fullName>
    </recommendedName>
</protein>
<gene>
    <name evidence="1" type="ORF">V6B39_17500</name>
</gene>
<sequence>MSLLKTTGWVISLALMAGCDGAPQIFANREPHGVMLPALPIIQRAVMGMVPMVEGQRNDVMMHHVCAMARGESTAHQVAETLKKQGVDLSITPAKDDPLSLLVDPDMSHRATACAAYIATSPMVLPRTSDFMVETVNEQTRERHPRTMHIDPQKLNTYLRVQLAIAKSDADVFALIASQLAQTPGLTLDQYNQRAKSLFTIIAPGYLQRVKELYTNAKNDQYTLKEYSDTGFKFTSSSGHSFEYDYNGLNLSYNHIPWYGAGQLLGKTYWLDVAYFDPALVATLKTLPGTTTAVKP</sequence>
<dbReference type="Proteomes" id="UP001369248">
    <property type="component" value="Chromosome"/>
</dbReference>
<proteinExistence type="predicted"/>
<dbReference type="PROSITE" id="PS51257">
    <property type="entry name" value="PROKAR_LIPOPROTEIN"/>
    <property type="match status" value="1"/>
</dbReference>
<name>A0ABZ2H4M0_9PSED</name>
<dbReference type="RefSeq" id="WP_338660176.1">
    <property type="nucleotide sequence ID" value="NZ_CP146072.1"/>
</dbReference>
<dbReference type="GeneID" id="89545081"/>
<evidence type="ECO:0000313" key="2">
    <source>
        <dbReference type="Proteomes" id="UP001369248"/>
    </source>
</evidence>
<reference evidence="2" key="1">
    <citation type="submission" date="2024-02" db="EMBL/GenBank/DDBJ databases">
        <title>Exploring bacterial hosts of class 1 integrons in salad vegetable microbiomes with epicPCR.</title>
        <authorList>
            <person name="Qi Q."/>
            <person name="Ghaly T.M."/>
            <person name="Gillings M.R."/>
            <person name="Tetu S.G."/>
        </authorList>
    </citation>
    <scope>NUCLEOTIDE SEQUENCE [LARGE SCALE GENOMIC DNA]</scope>
    <source>
        <strain evidence="2">S2-2023-2</strain>
    </source>
</reference>
<evidence type="ECO:0000313" key="1">
    <source>
        <dbReference type="EMBL" id="WWR36761.1"/>
    </source>
</evidence>
<organism evidence="1 2">
    <name type="scientific">Pseudomonas bubulae</name>
    <dbReference type="NCBI Taxonomy" id="2316085"/>
    <lineage>
        <taxon>Bacteria</taxon>
        <taxon>Pseudomonadati</taxon>
        <taxon>Pseudomonadota</taxon>
        <taxon>Gammaproteobacteria</taxon>
        <taxon>Pseudomonadales</taxon>
        <taxon>Pseudomonadaceae</taxon>
        <taxon>Pseudomonas</taxon>
    </lineage>
</organism>
<evidence type="ECO:0008006" key="3">
    <source>
        <dbReference type="Google" id="ProtNLM"/>
    </source>
</evidence>